<dbReference type="EMBL" id="BIFS01000002">
    <property type="protein sequence ID" value="GCE22634.1"/>
    <property type="molecule type" value="Genomic_DNA"/>
</dbReference>
<dbReference type="OrthoDB" id="9804235at2"/>
<reference evidence="3" key="1">
    <citation type="submission" date="2018-12" db="EMBL/GenBank/DDBJ databases">
        <title>Tengunoibacter tsumagoiensis gen. nov., sp. nov., Dictyobacter kobayashii sp. nov., D. alpinus sp. nov., and D. joshuensis sp. nov. and description of Dictyobacteraceae fam. nov. within the order Ktedonobacterales isolated from Tengu-no-mugimeshi.</title>
        <authorList>
            <person name="Wang C.M."/>
            <person name="Zheng Y."/>
            <person name="Sakai Y."/>
            <person name="Toyoda A."/>
            <person name="Minakuchi Y."/>
            <person name="Abe K."/>
            <person name="Yokota A."/>
            <person name="Yabe S."/>
        </authorList>
    </citation>
    <scope>NUCLEOTIDE SEQUENCE [LARGE SCALE GENOMIC DNA]</scope>
    <source>
        <strain evidence="3">Uno11</strain>
    </source>
</reference>
<dbReference type="AlphaFoldDB" id="A0A402AU60"/>
<dbReference type="Pfam" id="PF00903">
    <property type="entry name" value="Glyoxalase"/>
    <property type="match status" value="1"/>
</dbReference>
<dbReference type="InterPro" id="IPR029068">
    <property type="entry name" value="Glyas_Bleomycin-R_OHBP_Dase"/>
</dbReference>
<dbReference type="Gene3D" id="3.10.180.10">
    <property type="entry name" value="2,3-Dihydroxybiphenyl 1,2-Dioxygenase, domain 1"/>
    <property type="match status" value="1"/>
</dbReference>
<comment type="caution">
    <text evidence="2">The sequence shown here is derived from an EMBL/GenBank/DDBJ whole genome shotgun (WGS) entry which is preliminary data.</text>
</comment>
<evidence type="ECO:0000313" key="3">
    <source>
        <dbReference type="Proteomes" id="UP000287188"/>
    </source>
</evidence>
<feature type="domain" description="VOC" evidence="1">
    <location>
        <begin position="26"/>
        <end position="135"/>
    </location>
</feature>
<dbReference type="RefSeq" id="WP_126555683.1">
    <property type="nucleotide sequence ID" value="NZ_BIFS01000002.1"/>
</dbReference>
<dbReference type="Proteomes" id="UP000287188">
    <property type="component" value="Unassembled WGS sequence"/>
</dbReference>
<protein>
    <submittedName>
        <fullName evidence="2">Glyoxalase</fullName>
    </submittedName>
</protein>
<evidence type="ECO:0000313" key="2">
    <source>
        <dbReference type="EMBL" id="GCE22634.1"/>
    </source>
</evidence>
<name>A0A402AU60_9CHLR</name>
<gene>
    <name evidence="2" type="ORF">KDK_64340</name>
</gene>
<dbReference type="PROSITE" id="PS51819">
    <property type="entry name" value="VOC"/>
    <property type="match status" value="1"/>
</dbReference>
<dbReference type="CDD" id="cd07247">
    <property type="entry name" value="SgaA_N_like"/>
    <property type="match status" value="1"/>
</dbReference>
<dbReference type="PANTHER" id="PTHR33993">
    <property type="entry name" value="GLYOXALASE-RELATED"/>
    <property type="match status" value="1"/>
</dbReference>
<dbReference type="InterPro" id="IPR037523">
    <property type="entry name" value="VOC_core"/>
</dbReference>
<dbReference type="InterPro" id="IPR004360">
    <property type="entry name" value="Glyas_Fos-R_dOase_dom"/>
</dbReference>
<dbReference type="SUPFAM" id="SSF54593">
    <property type="entry name" value="Glyoxalase/Bleomycin resistance protein/Dihydroxybiphenyl dioxygenase"/>
    <property type="match status" value="1"/>
</dbReference>
<organism evidence="2 3">
    <name type="scientific">Dictyobacter kobayashii</name>
    <dbReference type="NCBI Taxonomy" id="2014872"/>
    <lineage>
        <taxon>Bacteria</taxon>
        <taxon>Bacillati</taxon>
        <taxon>Chloroflexota</taxon>
        <taxon>Ktedonobacteria</taxon>
        <taxon>Ktedonobacterales</taxon>
        <taxon>Dictyobacteraceae</taxon>
        <taxon>Dictyobacter</taxon>
    </lineage>
</organism>
<accession>A0A402AU60</accession>
<sequence length="135" mass="14813">MNHNDNQEAVMSDSSGVESHLTRHGGLSYLHIPAVDAHQSADFYEQVFGWSIHGRDTDHPGFDDGSGYISGAWITDQAVSHEPGLLPYIYVDRIDDAIARIEAQGGKVVKAPYPEGDLWVATFRDPAGNVLGLWH</sequence>
<dbReference type="InterPro" id="IPR052164">
    <property type="entry name" value="Anthracycline_SecMetBiosynth"/>
</dbReference>
<proteinExistence type="predicted"/>
<keyword evidence="3" id="KW-1185">Reference proteome</keyword>
<evidence type="ECO:0000259" key="1">
    <source>
        <dbReference type="PROSITE" id="PS51819"/>
    </source>
</evidence>